<dbReference type="GO" id="GO:0016282">
    <property type="term" value="C:eukaryotic 43S preinitiation complex"/>
    <property type="evidence" value="ECO:0007669"/>
    <property type="project" value="UniProtKB-UniRule"/>
</dbReference>
<dbReference type="GO" id="GO:0008237">
    <property type="term" value="F:metallopeptidase activity"/>
    <property type="evidence" value="ECO:0007669"/>
    <property type="project" value="InterPro"/>
</dbReference>
<dbReference type="InterPro" id="IPR027524">
    <property type="entry name" value="eIF3h"/>
</dbReference>
<dbReference type="HAMAP" id="MF_03007">
    <property type="entry name" value="eIF3h"/>
    <property type="match status" value="1"/>
</dbReference>
<dbReference type="AlphaFoldDB" id="A0A9W9M1H4"/>
<dbReference type="Pfam" id="PF19445">
    <property type="entry name" value="eIF3h_C"/>
    <property type="match status" value="1"/>
</dbReference>
<dbReference type="InterPro" id="IPR037518">
    <property type="entry name" value="MPN"/>
</dbReference>
<dbReference type="Pfam" id="PF01398">
    <property type="entry name" value="JAB"/>
    <property type="match status" value="1"/>
</dbReference>
<protein>
    <recommendedName>
        <fullName evidence="4">Eukaryotic translation initiation factor 3 subunit H</fullName>
        <shortName evidence="4">eIF3h</shortName>
    </recommendedName>
</protein>
<dbReference type="Gene3D" id="3.40.140.10">
    <property type="entry name" value="Cytidine Deaminase, domain 2"/>
    <property type="match status" value="1"/>
</dbReference>
<evidence type="ECO:0000259" key="5">
    <source>
        <dbReference type="PROSITE" id="PS50249"/>
    </source>
</evidence>
<accession>A0A9W9M1H4</accession>
<dbReference type="GO" id="GO:0003743">
    <property type="term" value="F:translation initiation factor activity"/>
    <property type="evidence" value="ECO:0007669"/>
    <property type="project" value="UniProtKB-UniRule"/>
</dbReference>
<keyword evidence="3 4" id="KW-0648">Protein biosynthesis</keyword>
<dbReference type="GO" id="GO:0001732">
    <property type="term" value="P:formation of cytoplasmic translation initiation complex"/>
    <property type="evidence" value="ECO:0007669"/>
    <property type="project" value="UniProtKB-UniRule"/>
</dbReference>
<comment type="subcellular location">
    <subcellularLocation>
        <location evidence="4">Cytoplasm</location>
    </subcellularLocation>
</comment>
<dbReference type="Proteomes" id="UP001150879">
    <property type="component" value="Unassembled WGS sequence"/>
</dbReference>
<keyword evidence="2 4" id="KW-0396">Initiation factor</keyword>
<dbReference type="EMBL" id="JAPQKP010000006">
    <property type="protein sequence ID" value="KAJ5185680.1"/>
    <property type="molecule type" value="Genomic_DNA"/>
</dbReference>
<dbReference type="InterPro" id="IPR045810">
    <property type="entry name" value="eIF3h_C"/>
</dbReference>
<comment type="caution">
    <text evidence="6">The sequence shown here is derived from an EMBL/GenBank/DDBJ whole genome shotgun (WGS) entry which is preliminary data.</text>
</comment>
<comment type="similarity">
    <text evidence="4">Belongs to the eIF-3 subunit H family.</text>
</comment>
<sequence length="372" mass="41583">MNGPFHTNPPSPSVSTLTTVQLLQSLTMAEIPAPLAAVQVEALVVMKIIKHCSQTFPSTATGAIVGMDVDGTLEITNTFPFPVVEVPAESHFDNAAPNPAAAAPRAKANAAYSAEMIRMLREVNTDANSVGWYTSANMGNFVNMNVIENQFYYQSQLNERTVALVHDVSRSAQGSLSLRAFRLSSKFMAAFKENKFTSEDLQKSNLRHPDIFEELPVKLHNSHLITSFIHQLHPFAKTSTLTPNLDNLSLSIDPFLEKNCDLLLDSIETHNTEVNNYQYYQRVLGREQQKINAWKQKRAQENATRATLNQPLLPEDEWQRLFKLPAEPSRLESMLNTRQVDQYARQVDSFVSSSTGKMFAIKGNLLPNETSN</sequence>
<comment type="function">
    <text evidence="4">Component of the eukaryotic translation initiation factor 3 (eIF-3) complex, which is involved in protein synthesis of a specialized repertoire of mRNAs and, together with other initiation factors, stimulates binding of mRNA and methionyl-tRNAi to the 40S ribosome. The eIF-3 complex specifically targets and initiates translation of a subset of mRNAs involved in cell proliferation.</text>
</comment>
<feature type="domain" description="MPN" evidence="5">
    <location>
        <begin position="38"/>
        <end position="187"/>
    </location>
</feature>
<reference evidence="6" key="2">
    <citation type="journal article" date="2023" name="IMA Fungus">
        <title>Comparative genomic study of the Penicillium genus elucidates a diverse pangenome and 15 lateral gene transfer events.</title>
        <authorList>
            <person name="Petersen C."/>
            <person name="Sorensen T."/>
            <person name="Nielsen M.R."/>
            <person name="Sondergaard T.E."/>
            <person name="Sorensen J.L."/>
            <person name="Fitzpatrick D.A."/>
            <person name="Frisvad J.C."/>
            <person name="Nielsen K.L."/>
        </authorList>
    </citation>
    <scope>NUCLEOTIDE SEQUENCE</scope>
    <source>
        <strain evidence="6">IBT 16849</strain>
    </source>
</reference>
<evidence type="ECO:0000313" key="7">
    <source>
        <dbReference type="Proteomes" id="UP001150879"/>
    </source>
</evidence>
<evidence type="ECO:0000256" key="3">
    <source>
        <dbReference type="ARBA" id="ARBA00022917"/>
    </source>
</evidence>
<keyword evidence="7" id="KW-1185">Reference proteome</keyword>
<name>A0A9W9M1H4_9EURO</name>
<dbReference type="InterPro" id="IPR000555">
    <property type="entry name" value="JAMM/MPN+_dom"/>
</dbReference>
<dbReference type="GO" id="GO:0033290">
    <property type="term" value="C:eukaryotic 48S preinitiation complex"/>
    <property type="evidence" value="ECO:0007669"/>
    <property type="project" value="UniProtKB-UniRule"/>
</dbReference>
<dbReference type="FunFam" id="3.40.140.10:FF:000052">
    <property type="entry name" value="Eukaryotic translation initiation factor 3 subunit H"/>
    <property type="match status" value="1"/>
</dbReference>
<organism evidence="6 7">
    <name type="scientific">Penicillium cf. griseofulvum</name>
    <dbReference type="NCBI Taxonomy" id="2972120"/>
    <lineage>
        <taxon>Eukaryota</taxon>
        <taxon>Fungi</taxon>
        <taxon>Dikarya</taxon>
        <taxon>Ascomycota</taxon>
        <taxon>Pezizomycotina</taxon>
        <taxon>Eurotiomycetes</taxon>
        <taxon>Eurotiomycetidae</taxon>
        <taxon>Eurotiales</taxon>
        <taxon>Aspergillaceae</taxon>
        <taxon>Penicillium</taxon>
    </lineage>
</organism>
<evidence type="ECO:0000256" key="2">
    <source>
        <dbReference type="ARBA" id="ARBA00022540"/>
    </source>
</evidence>
<evidence type="ECO:0000256" key="1">
    <source>
        <dbReference type="ARBA" id="ARBA00022490"/>
    </source>
</evidence>
<dbReference type="InterPro" id="IPR050242">
    <property type="entry name" value="JAMM_MPN+_peptidase_M67A"/>
</dbReference>
<dbReference type="SMART" id="SM00232">
    <property type="entry name" value="JAB_MPN"/>
    <property type="match status" value="1"/>
</dbReference>
<reference evidence="6" key="1">
    <citation type="submission" date="2022-11" db="EMBL/GenBank/DDBJ databases">
        <authorList>
            <person name="Petersen C."/>
        </authorList>
    </citation>
    <scope>NUCLEOTIDE SEQUENCE</scope>
    <source>
        <strain evidence="6">IBT 16849</strain>
    </source>
</reference>
<proteinExistence type="inferred from homology"/>
<gene>
    <name evidence="6" type="ORF">N7472_010520</name>
</gene>
<evidence type="ECO:0000313" key="6">
    <source>
        <dbReference type="EMBL" id="KAJ5185680.1"/>
    </source>
</evidence>
<dbReference type="PROSITE" id="PS50249">
    <property type="entry name" value="MPN"/>
    <property type="match status" value="1"/>
</dbReference>
<dbReference type="PANTHER" id="PTHR10410">
    <property type="entry name" value="EUKARYOTIC TRANSLATION INITIATION FACTOR 3 -RELATED"/>
    <property type="match status" value="1"/>
</dbReference>
<keyword evidence="1 4" id="KW-0963">Cytoplasm</keyword>
<comment type="subunit">
    <text evidence="4">Component of the eukaryotic translation initiation factor 3 (eIF-3) complex.</text>
</comment>
<dbReference type="GO" id="GO:0005852">
    <property type="term" value="C:eukaryotic translation initiation factor 3 complex"/>
    <property type="evidence" value="ECO:0007669"/>
    <property type="project" value="UniProtKB-UniRule"/>
</dbReference>
<evidence type="ECO:0000256" key="4">
    <source>
        <dbReference type="HAMAP-Rule" id="MF_03007"/>
    </source>
</evidence>
<dbReference type="CDD" id="cd08065">
    <property type="entry name" value="MPN_eIF3h"/>
    <property type="match status" value="1"/>
</dbReference>